<dbReference type="EMBL" id="JASNWA010000008">
    <property type="protein sequence ID" value="KAK3171585.1"/>
    <property type="molecule type" value="Genomic_DNA"/>
</dbReference>
<sequence length="221" mass="24216">MATGASTGNTDSPEFPQLSLIDDALAIRAELTHQIQDEEKTVMVVMHSYGGLVGSEATTEELSYAKRQAQGLPGGVMHLFFYSAFLLNEGQSVLSTFGESPNNDVKPDGRFYILHGDKTLYNDLPPSEASMWASRLIAQSYQVQTTKLTHAAWRYIPSTYLICENDQAAPPEYQETFAANIKAQVERCSSGHSPHLSQPETLVRKIHEASQKAVAGLSHGD</sequence>
<evidence type="ECO:0000313" key="2">
    <source>
        <dbReference type="EMBL" id="KAK3171585.1"/>
    </source>
</evidence>
<reference evidence="2" key="1">
    <citation type="submission" date="2022-11" db="EMBL/GenBank/DDBJ databases">
        <title>Chromosomal genome sequence assembly and mating type (MAT) locus characterization of the leprose asexual lichenized fungus Lepraria neglecta (Nyl.) Erichsen.</title>
        <authorList>
            <person name="Allen J.L."/>
            <person name="Pfeffer B."/>
        </authorList>
    </citation>
    <scope>NUCLEOTIDE SEQUENCE</scope>
    <source>
        <strain evidence="2">Allen 5258</strain>
    </source>
</reference>
<accession>A0AAD9Z559</accession>
<dbReference type="AlphaFoldDB" id="A0AAD9Z559"/>
<feature type="domain" description="AB hydrolase-1" evidence="1">
    <location>
        <begin position="13"/>
        <end position="204"/>
    </location>
</feature>
<comment type="caution">
    <text evidence="2">The sequence shown here is derived from an EMBL/GenBank/DDBJ whole genome shotgun (WGS) entry which is preliminary data.</text>
</comment>
<dbReference type="Pfam" id="PF12697">
    <property type="entry name" value="Abhydrolase_6"/>
    <property type="match status" value="1"/>
</dbReference>
<name>A0AAD9Z559_9LECA</name>
<dbReference type="Gene3D" id="3.40.50.1820">
    <property type="entry name" value="alpha/beta hydrolase"/>
    <property type="match status" value="1"/>
</dbReference>
<dbReference type="SUPFAM" id="SSF53474">
    <property type="entry name" value="alpha/beta-Hydrolases"/>
    <property type="match status" value="1"/>
</dbReference>
<dbReference type="Proteomes" id="UP001276659">
    <property type="component" value="Unassembled WGS sequence"/>
</dbReference>
<evidence type="ECO:0000313" key="3">
    <source>
        <dbReference type="Proteomes" id="UP001276659"/>
    </source>
</evidence>
<keyword evidence="3" id="KW-1185">Reference proteome</keyword>
<protein>
    <recommendedName>
        <fullName evidence="1">AB hydrolase-1 domain-containing protein</fullName>
    </recommendedName>
</protein>
<dbReference type="PANTHER" id="PTHR37017:SF11">
    <property type="entry name" value="ESTERASE_LIPASE_THIOESTERASE DOMAIN-CONTAINING PROTEIN"/>
    <property type="match status" value="1"/>
</dbReference>
<dbReference type="PANTHER" id="PTHR37017">
    <property type="entry name" value="AB HYDROLASE-1 DOMAIN-CONTAINING PROTEIN-RELATED"/>
    <property type="match status" value="1"/>
</dbReference>
<dbReference type="InterPro" id="IPR052897">
    <property type="entry name" value="Sec-Metab_Biosynth_Hydrolase"/>
</dbReference>
<organism evidence="2 3">
    <name type="scientific">Lepraria neglecta</name>
    <dbReference type="NCBI Taxonomy" id="209136"/>
    <lineage>
        <taxon>Eukaryota</taxon>
        <taxon>Fungi</taxon>
        <taxon>Dikarya</taxon>
        <taxon>Ascomycota</taxon>
        <taxon>Pezizomycotina</taxon>
        <taxon>Lecanoromycetes</taxon>
        <taxon>OSLEUM clade</taxon>
        <taxon>Lecanoromycetidae</taxon>
        <taxon>Lecanorales</taxon>
        <taxon>Lecanorineae</taxon>
        <taxon>Stereocaulaceae</taxon>
        <taxon>Lepraria</taxon>
    </lineage>
</organism>
<dbReference type="InterPro" id="IPR000073">
    <property type="entry name" value="AB_hydrolase_1"/>
</dbReference>
<gene>
    <name evidence="2" type="ORF">OEA41_003669</name>
</gene>
<dbReference type="InterPro" id="IPR029058">
    <property type="entry name" value="AB_hydrolase_fold"/>
</dbReference>
<evidence type="ECO:0000259" key="1">
    <source>
        <dbReference type="Pfam" id="PF12697"/>
    </source>
</evidence>
<proteinExistence type="predicted"/>